<dbReference type="Gene3D" id="3.60.15.10">
    <property type="entry name" value="Ribonuclease Z/Hydroxyacylglutathione hydrolase-like"/>
    <property type="match status" value="1"/>
</dbReference>
<dbReference type="RefSeq" id="WP_057829103.1">
    <property type="nucleotide sequence ID" value="NZ_AYZE01000014.1"/>
</dbReference>
<evidence type="ECO:0000313" key="1">
    <source>
        <dbReference type="EMBL" id="KRM90882.1"/>
    </source>
</evidence>
<sequence>MQDNIQELIFGDIQFDVRQEICSQHILITHFSKENISALKNNNGKTHFYMSQELYSLVQKLIKFGFLNKFELHSKIIPGEYPQTIVDTKVTIYKNDDSLFGSMAVIAYSNKIDKSIFYCHSYTENGAHKKRIKNWKKIIRNSDLDNIYFDKSMNSNEKLSVPNENSIQKAFTEFLLEANSSDAKVLFSPLNPTRLFRYNEIARQNGIDILWQEDFANLLLFFYPKIDLTLAYTNPQKTQVIKQVETKKKIVPTLVYTDYYIDPLLQNISTIEIPFNFKSLITPINNHQIIQLKKDLEIQTITFI</sequence>
<protein>
    <submittedName>
        <fullName evidence="1">Uncharacterized protein</fullName>
    </submittedName>
</protein>
<gene>
    <name evidence="1" type="ORF">FC80_GL000876</name>
</gene>
<dbReference type="Proteomes" id="UP000051131">
    <property type="component" value="Unassembled WGS sequence"/>
</dbReference>
<dbReference type="STRING" id="1423729.FC80_GL000876"/>
<name>A0A0R2CID1_9LACO</name>
<dbReference type="EMBL" id="AYZE01000014">
    <property type="protein sequence ID" value="KRM90882.1"/>
    <property type="molecule type" value="Genomic_DNA"/>
</dbReference>
<keyword evidence="2" id="KW-1185">Reference proteome</keyword>
<accession>A0A0R2CID1</accession>
<dbReference type="InterPro" id="IPR042173">
    <property type="entry name" value="RNase_J_2"/>
</dbReference>
<dbReference type="OrthoDB" id="2274407at2"/>
<dbReference type="Gene3D" id="3.40.50.10710">
    <property type="entry name" value="Metallo-hydrolase/oxidoreductase"/>
    <property type="match status" value="1"/>
</dbReference>
<proteinExistence type="predicted"/>
<dbReference type="AlphaFoldDB" id="A0A0R2CID1"/>
<organism evidence="1 2">
    <name type="scientific">Liquorilactobacillus cacaonum DSM 21116</name>
    <dbReference type="NCBI Taxonomy" id="1423729"/>
    <lineage>
        <taxon>Bacteria</taxon>
        <taxon>Bacillati</taxon>
        <taxon>Bacillota</taxon>
        <taxon>Bacilli</taxon>
        <taxon>Lactobacillales</taxon>
        <taxon>Lactobacillaceae</taxon>
        <taxon>Liquorilactobacillus</taxon>
    </lineage>
</organism>
<dbReference type="PATRIC" id="fig|1423729.3.peg.886"/>
<dbReference type="InterPro" id="IPR036866">
    <property type="entry name" value="RibonucZ/Hydroxyglut_hydro"/>
</dbReference>
<evidence type="ECO:0000313" key="2">
    <source>
        <dbReference type="Proteomes" id="UP000051131"/>
    </source>
</evidence>
<comment type="caution">
    <text evidence="1">The sequence shown here is derived from an EMBL/GenBank/DDBJ whole genome shotgun (WGS) entry which is preliminary data.</text>
</comment>
<reference evidence="1 2" key="1">
    <citation type="journal article" date="2015" name="Genome Announc.">
        <title>Expanding the biotechnology potential of lactobacilli through comparative genomics of 213 strains and associated genera.</title>
        <authorList>
            <person name="Sun Z."/>
            <person name="Harris H.M."/>
            <person name="McCann A."/>
            <person name="Guo C."/>
            <person name="Argimon S."/>
            <person name="Zhang W."/>
            <person name="Yang X."/>
            <person name="Jeffery I.B."/>
            <person name="Cooney J.C."/>
            <person name="Kagawa T.F."/>
            <person name="Liu W."/>
            <person name="Song Y."/>
            <person name="Salvetti E."/>
            <person name="Wrobel A."/>
            <person name="Rasinkangas P."/>
            <person name="Parkhill J."/>
            <person name="Rea M.C."/>
            <person name="O'Sullivan O."/>
            <person name="Ritari J."/>
            <person name="Douillard F.P."/>
            <person name="Paul Ross R."/>
            <person name="Yang R."/>
            <person name="Briner A.E."/>
            <person name="Felis G.E."/>
            <person name="de Vos W.M."/>
            <person name="Barrangou R."/>
            <person name="Klaenhammer T.R."/>
            <person name="Caufield P.W."/>
            <person name="Cui Y."/>
            <person name="Zhang H."/>
            <person name="O'Toole P.W."/>
        </authorList>
    </citation>
    <scope>NUCLEOTIDE SEQUENCE [LARGE SCALE GENOMIC DNA]</scope>
    <source>
        <strain evidence="1 2">DSM 21116</strain>
    </source>
</reference>